<dbReference type="EMBL" id="SPNV01000157">
    <property type="protein sequence ID" value="KAF5859653.1"/>
    <property type="molecule type" value="Genomic_DNA"/>
</dbReference>
<evidence type="ECO:0000259" key="5">
    <source>
        <dbReference type="Pfam" id="PF18558"/>
    </source>
</evidence>
<comment type="caution">
    <text evidence="6">The sequence shown here is derived from an EMBL/GenBank/DDBJ whole genome shotgun (WGS) entry which is preliminary data.</text>
</comment>
<feature type="domain" description="Carrier" evidence="3">
    <location>
        <begin position="3"/>
        <end position="62"/>
    </location>
</feature>
<dbReference type="InterPro" id="IPR041068">
    <property type="entry name" value="HTH_51"/>
</dbReference>
<dbReference type="SUPFAM" id="SSF53335">
    <property type="entry name" value="S-adenosyl-L-methionine-dependent methyltransferases"/>
    <property type="match status" value="1"/>
</dbReference>
<dbReference type="Pfam" id="PF00550">
    <property type="entry name" value="PP-binding"/>
    <property type="match status" value="1"/>
</dbReference>
<accession>A0A8H6E5X3</accession>
<dbReference type="Gene3D" id="3.40.50.150">
    <property type="entry name" value="Vaccinia Virus protein VP39"/>
    <property type="match status" value="1"/>
</dbReference>
<dbReference type="AlphaFoldDB" id="A0A8H6E5X3"/>
<dbReference type="SUPFAM" id="SSF47336">
    <property type="entry name" value="ACP-like"/>
    <property type="match status" value="1"/>
</dbReference>
<evidence type="ECO:0000259" key="4">
    <source>
        <dbReference type="Pfam" id="PF13649"/>
    </source>
</evidence>
<dbReference type="GO" id="GO:0016740">
    <property type="term" value="F:transferase activity"/>
    <property type="evidence" value="ECO:0007669"/>
    <property type="project" value="UniProtKB-KW"/>
</dbReference>
<evidence type="ECO:0000259" key="3">
    <source>
        <dbReference type="Pfam" id="PF00550"/>
    </source>
</evidence>
<gene>
    <name evidence="6" type="ORF">ETB97_002564</name>
</gene>
<evidence type="ECO:0000256" key="2">
    <source>
        <dbReference type="SAM" id="MobiDB-lite"/>
    </source>
</evidence>
<feature type="region of interest" description="Disordered" evidence="2">
    <location>
        <begin position="430"/>
        <end position="449"/>
    </location>
</feature>
<feature type="domain" description="Methyltransferase fungal type helix-turn-helix" evidence="5">
    <location>
        <begin position="98"/>
        <end position="182"/>
    </location>
</feature>
<dbReference type="InterPro" id="IPR036736">
    <property type="entry name" value="ACP-like_sf"/>
</dbReference>
<sequence>MTEAVRNLVATVTGLDPNEMPLDAEIADFWIDSLMGKELGREVERVFAYTLDQNDQVNANTLCNWPEPSALLAPPPEAKPTTSPLVLSMSDILTPFGQVKLATDQSLSGYHLDQFERSFLADSNRLCTILVIEAFDKLGCHLRTSAAGQPLNRVRFAPQHTRLGQWLYGYLERDARLVDTNHNTGQVTRTWLTVPPKTSHAMLQDLLSQHPNFIAASWLTYHVDQELASVLSGKRDGQSVLCGSPYGLEAIAALYTEFPFFRAGCSQMCEIVKGVFERLPASHQGETFKVLEVGAGTGGLTHVMASLLASLDVPVEYTFTDASLLMVAGARRHLEHQYPFMRFVMHDMANVADQELRGQHLVLANTPFNVTSLSNVRPVLRSDGFLQAAVAPEHWEREMQAAGFGHVDWTDGNTSANAYQKVIMAMASGDQGPGSTAIKAISPNKGDRG</sequence>
<proteinExistence type="predicted"/>
<keyword evidence="7" id="KW-1185">Reference proteome</keyword>
<protein>
    <submittedName>
        <fullName evidence="6">Uncharacterized protein</fullName>
    </submittedName>
</protein>
<dbReference type="GO" id="GO:0044550">
    <property type="term" value="P:secondary metabolite biosynthetic process"/>
    <property type="evidence" value="ECO:0007669"/>
    <property type="project" value="UniProtKB-ARBA"/>
</dbReference>
<evidence type="ECO:0000256" key="1">
    <source>
        <dbReference type="ARBA" id="ARBA00022679"/>
    </source>
</evidence>
<dbReference type="Pfam" id="PF13649">
    <property type="entry name" value="Methyltransf_25"/>
    <property type="match status" value="1"/>
</dbReference>
<evidence type="ECO:0000313" key="7">
    <source>
        <dbReference type="Proteomes" id="UP000541154"/>
    </source>
</evidence>
<feature type="domain" description="Methyltransferase" evidence="4">
    <location>
        <begin position="290"/>
        <end position="380"/>
    </location>
</feature>
<reference evidence="6 7" key="1">
    <citation type="submission" date="2019-04" db="EMBL/GenBank/DDBJ databases">
        <title>Aspergillus burnettii sp. nov., novel species from soil in southeast Queensland.</title>
        <authorList>
            <person name="Gilchrist C.L.M."/>
            <person name="Pitt J.I."/>
            <person name="Lange L."/>
            <person name="Lacey H.J."/>
            <person name="Vuong D."/>
            <person name="Midgley D.J."/>
            <person name="Greenfield P."/>
            <person name="Bradbury M."/>
            <person name="Lacey E."/>
            <person name="Busk P.K."/>
            <person name="Pilgaard B."/>
            <person name="Chooi Y.H."/>
            <person name="Piggott A.M."/>
        </authorList>
    </citation>
    <scope>NUCLEOTIDE SEQUENCE [LARGE SCALE GENOMIC DNA]</scope>
    <source>
        <strain evidence="6 7">FRR 5400</strain>
    </source>
</reference>
<dbReference type="CDD" id="cd02440">
    <property type="entry name" value="AdoMet_MTases"/>
    <property type="match status" value="1"/>
</dbReference>
<dbReference type="InterPro" id="IPR009081">
    <property type="entry name" value="PP-bd_ACP"/>
</dbReference>
<dbReference type="Pfam" id="PF18558">
    <property type="entry name" value="HTH_51"/>
    <property type="match status" value="1"/>
</dbReference>
<dbReference type="Gene3D" id="1.10.1200.10">
    <property type="entry name" value="ACP-like"/>
    <property type="match status" value="1"/>
</dbReference>
<dbReference type="InterPro" id="IPR041698">
    <property type="entry name" value="Methyltransf_25"/>
</dbReference>
<dbReference type="InterPro" id="IPR029063">
    <property type="entry name" value="SAM-dependent_MTases_sf"/>
</dbReference>
<evidence type="ECO:0000313" key="6">
    <source>
        <dbReference type="EMBL" id="KAF5859653.1"/>
    </source>
</evidence>
<name>A0A8H6E5X3_PETAA</name>
<dbReference type="Proteomes" id="UP000541154">
    <property type="component" value="Unassembled WGS sequence"/>
</dbReference>
<organism evidence="6 7">
    <name type="scientific">Petromyces alliaceus</name>
    <name type="common">Aspergillus alliaceus</name>
    <dbReference type="NCBI Taxonomy" id="209559"/>
    <lineage>
        <taxon>Eukaryota</taxon>
        <taxon>Fungi</taxon>
        <taxon>Dikarya</taxon>
        <taxon>Ascomycota</taxon>
        <taxon>Pezizomycotina</taxon>
        <taxon>Eurotiomycetes</taxon>
        <taxon>Eurotiomycetidae</taxon>
        <taxon>Eurotiales</taxon>
        <taxon>Aspergillaceae</taxon>
        <taxon>Aspergillus</taxon>
        <taxon>Aspergillus subgen. Circumdati</taxon>
    </lineage>
</organism>
<keyword evidence="1" id="KW-0808">Transferase</keyword>